<dbReference type="Proteomes" id="UP001497516">
    <property type="component" value="Chromosome 6"/>
</dbReference>
<accession>A0AAV2FE87</accession>
<organism evidence="1 2">
    <name type="scientific">Linum trigynum</name>
    <dbReference type="NCBI Taxonomy" id="586398"/>
    <lineage>
        <taxon>Eukaryota</taxon>
        <taxon>Viridiplantae</taxon>
        <taxon>Streptophyta</taxon>
        <taxon>Embryophyta</taxon>
        <taxon>Tracheophyta</taxon>
        <taxon>Spermatophyta</taxon>
        <taxon>Magnoliopsida</taxon>
        <taxon>eudicotyledons</taxon>
        <taxon>Gunneridae</taxon>
        <taxon>Pentapetalae</taxon>
        <taxon>rosids</taxon>
        <taxon>fabids</taxon>
        <taxon>Malpighiales</taxon>
        <taxon>Linaceae</taxon>
        <taxon>Linum</taxon>
    </lineage>
</organism>
<evidence type="ECO:0000313" key="1">
    <source>
        <dbReference type="EMBL" id="CAL1396596.1"/>
    </source>
</evidence>
<sequence length="75" mass="8450">MTAVSVTDVSMNGKMLDNKYRCFFPQPKPHAATTSRHRLRRQCLPAGRPLLLPSHIPDTASVHASSFWSKRGLQF</sequence>
<gene>
    <name evidence="1" type="ORF">LTRI10_LOCUS36954</name>
</gene>
<reference evidence="1 2" key="1">
    <citation type="submission" date="2024-04" db="EMBL/GenBank/DDBJ databases">
        <authorList>
            <person name="Fracassetti M."/>
        </authorList>
    </citation>
    <scope>NUCLEOTIDE SEQUENCE [LARGE SCALE GENOMIC DNA]</scope>
</reference>
<dbReference type="EMBL" id="OZ034819">
    <property type="protein sequence ID" value="CAL1396596.1"/>
    <property type="molecule type" value="Genomic_DNA"/>
</dbReference>
<dbReference type="AlphaFoldDB" id="A0AAV2FE87"/>
<proteinExistence type="predicted"/>
<protein>
    <submittedName>
        <fullName evidence="1">Uncharacterized protein</fullName>
    </submittedName>
</protein>
<evidence type="ECO:0000313" key="2">
    <source>
        <dbReference type="Proteomes" id="UP001497516"/>
    </source>
</evidence>
<keyword evidence="2" id="KW-1185">Reference proteome</keyword>
<name>A0AAV2FE87_9ROSI</name>